<accession>A0ABP8PRA9</accession>
<dbReference type="CDD" id="cd08984">
    <property type="entry name" value="GH43-like"/>
    <property type="match status" value="1"/>
</dbReference>
<gene>
    <name evidence="1" type="ORF">GCM10023171_35310</name>
</gene>
<proteinExistence type="predicted"/>
<dbReference type="Proteomes" id="UP001500731">
    <property type="component" value="Unassembled WGS sequence"/>
</dbReference>
<reference evidence="2" key="1">
    <citation type="journal article" date="2019" name="Int. J. Syst. Evol. Microbiol.">
        <title>The Global Catalogue of Microorganisms (GCM) 10K type strain sequencing project: providing services to taxonomists for standard genome sequencing and annotation.</title>
        <authorList>
            <consortium name="The Broad Institute Genomics Platform"/>
            <consortium name="The Broad Institute Genome Sequencing Center for Infectious Disease"/>
            <person name="Wu L."/>
            <person name="Ma J."/>
        </authorList>
    </citation>
    <scope>NUCLEOTIDE SEQUENCE [LARGE SCALE GENOMIC DNA]</scope>
    <source>
        <strain evidence="2">JCM 17839</strain>
    </source>
</reference>
<evidence type="ECO:0000313" key="1">
    <source>
        <dbReference type="EMBL" id="GAA4491419.1"/>
    </source>
</evidence>
<dbReference type="InterPro" id="IPR023296">
    <property type="entry name" value="Glyco_hydro_beta-prop_sf"/>
</dbReference>
<protein>
    <submittedName>
        <fullName evidence="1">Family 43 glycosylhydrolase</fullName>
    </submittedName>
</protein>
<name>A0ABP8PRA9_9MICO</name>
<keyword evidence="2" id="KW-1185">Reference proteome</keyword>
<dbReference type="SUPFAM" id="SSF75005">
    <property type="entry name" value="Arabinanase/levansucrase/invertase"/>
    <property type="match status" value="1"/>
</dbReference>
<comment type="caution">
    <text evidence="1">The sequence shown here is derived from an EMBL/GenBank/DDBJ whole genome shotgun (WGS) entry which is preliminary data.</text>
</comment>
<dbReference type="RefSeq" id="WP_345188774.1">
    <property type="nucleotide sequence ID" value="NZ_BAABGP010000024.1"/>
</dbReference>
<sequence>MTDGMSRAKSPLFRDPIHDGATDPVVVFNRAEKSWWMVYTARRADAPPLPGVEWVHGSGLGVASSDDGGSTWTYRGIIEGLDQEWGHHTYWAPEILDDGQSYHMYVSVIRGIPSIWPGFERRIRHYTSPDLVTWTYRSTLELSSPYVIDACVATLPDGGYRMWYKDEADDSSTWYADSPDLFSWKVGGPVLTHRPHEGPNVFPLGASWWMIVDEWHGQRVLRSQDLRSWEPQGLILNQPGSRTDDAAPGHHADVVPVSRDEAVIFYFTHPGRTSGSPAESYETRRSSIQAARLRVVDGTLICDRDEVLPEPLLTDPGTR</sequence>
<organism evidence="1 2">
    <name type="scientific">Microbacterium panaciterrae</name>
    <dbReference type="NCBI Taxonomy" id="985759"/>
    <lineage>
        <taxon>Bacteria</taxon>
        <taxon>Bacillati</taxon>
        <taxon>Actinomycetota</taxon>
        <taxon>Actinomycetes</taxon>
        <taxon>Micrococcales</taxon>
        <taxon>Microbacteriaceae</taxon>
        <taxon>Microbacterium</taxon>
    </lineage>
</organism>
<dbReference type="Gene3D" id="2.115.10.20">
    <property type="entry name" value="Glycosyl hydrolase domain, family 43"/>
    <property type="match status" value="1"/>
</dbReference>
<evidence type="ECO:0000313" key="2">
    <source>
        <dbReference type="Proteomes" id="UP001500731"/>
    </source>
</evidence>
<dbReference type="EMBL" id="BAABGP010000024">
    <property type="protein sequence ID" value="GAA4491419.1"/>
    <property type="molecule type" value="Genomic_DNA"/>
</dbReference>